<evidence type="ECO:0000256" key="1">
    <source>
        <dbReference type="SAM" id="MobiDB-lite"/>
    </source>
</evidence>
<dbReference type="AlphaFoldDB" id="A0AAV7T5Q0"/>
<feature type="compositionally biased region" description="Basic and acidic residues" evidence="1">
    <location>
        <begin position="1"/>
        <end position="41"/>
    </location>
</feature>
<feature type="region of interest" description="Disordered" evidence="1">
    <location>
        <begin position="1"/>
        <end position="64"/>
    </location>
</feature>
<organism evidence="2 3">
    <name type="scientific">Pleurodeles waltl</name>
    <name type="common">Iberian ribbed newt</name>
    <dbReference type="NCBI Taxonomy" id="8319"/>
    <lineage>
        <taxon>Eukaryota</taxon>
        <taxon>Metazoa</taxon>
        <taxon>Chordata</taxon>
        <taxon>Craniata</taxon>
        <taxon>Vertebrata</taxon>
        <taxon>Euteleostomi</taxon>
        <taxon>Amphibia</taxon>
        <taxon>Batrachia</taxon>
        <taxon>Caudata</taxon>
        <taxon>Salamandroidea</taxon>
        <taxon>Salamandridae</taxon>
        <taxon>Pleurodelinae</taxon>
        <taxon>Pleurodeles</taxon>
    </lineage>
</organism>
<comment type="caution">
    <text evidence="2">The sequence shown here is derived from an EMBL/GenBank/DDBJ whole genome shotgun (WGS) entry which is preliminary data.</text>
</comment>
<sequence length="142" mass="16314">MAPGDGGERHASRRMVERERDDTWRSRAEDPKLISRSDGGESIHLVEGQAKHREDSQQRAGRQRWRRLTRGKAVRMLAPGFEVELLLPVSDPHMQYCTLPVFWNNAILEDVNIQGKLSGPKKWIYLELCLLQTIRPTVLVAM</sequence>
<protein>
    <submittedName>
        <fullName evidence="2">Uncharacterized protein</fullName>
    </submittedName>
</protein>
<reference evidence="2" key="1">
    <citation type="journal article" date="2022" name="bioRxiv">
        <title>Sequencing and chromosome-scale assembly of the giantPleurodeles waltlgenome.</title>
        <authorList>
            <person name="Brown T."/>
            <person name="Elewa A."/>
            <person name="Iarovenko S."/>
            <person name="Subramanian E."/>
            <person name="Araus A.J."/>
            <person name="Petzold A."/>
            <person name="Susuki M."/>
            <person name="Suzuki K.-i.T."/>
            <person name="Hayashi T."/>
            <person name="Toyoda A."/>
            <person name="Oliveira C."/>
            <person name="Osipova E."/>
            <person name="Leigh N.D."/>
            <person name="Simon A."/>
            <person name="Yun M.H."/>
        </authorList>
    </citation>
    <scope>NUCLEOTIDE SEQUENCE</scope>
    <source>
        <strain evidence="2">20211129_DDA</strain>
        <tissue evidence="2">Liver</tissue>
    </source>
</reference>
<dbReference type="Proteomes" id="UP001066276">
    <property type="component" value="Chromosome 4_1"/>
</dbReference>
<proteinExistence type="predicted"/>
<gene>
    <name evidence="2" type="ORF">NDU88_003590</name>
</gene>
<accession>A0AAV7T5Q0</accession>
<evidence type="ECO:0000313" key="3">
    <source>
        <dbReference type="Proteomes" id="UP001066276"/>
    </source>
</evidence>
<name>A0AAV7T5Q0_PLEWA</name>
<keyword evidence="3" id="KW-1185">Reference proteome</keyword>
<dbReference type="EMBL" id="JANPWB010000007">
    <property type="protein sequence ID" value="KAJ1171732.1"/>
    <property type="molecule type" value="Genomic_DNA"/>
</dbReference>
<evidence type="ECO:0000313" key="2">
    <source>
        <dbReference type="EMBL" id="KAJ1171732.1"/>
    </source>
</evidence>